<evidence type="ECO:0000313" key="1">
    <source>
        <dbReference type="EMBL" id="QYA18795.1"/>
    </source>
</evidence>
<reference evidence="1" key="1">
    <citation type="submission" date="2021-06" db="EMBL/GenBank/DDBJ databases">
        <authorList>
            <person name="Rolland C."/>
        </authorList>
    </citation>
    <scope>NUCLEOTIDE SEQUENCE</scope>
    <source>
        <strain evidence="1">347.936635</strain>
    </source>
</reference>
<dbReference type="EMBL" id="MZ420154">
    <property type="protein sequence ID" value="QYA18795.1"/>
    <property type="molecule type" value="Genomic_DNA"/>
</dbReference>
<organism evidence="1">
    <name type="scientific">Clandestinovirus</name>
    <dbReference type="NCBI Taxonomy" id="2831644"/>
    <lineage>
        <taxon>Viruses</taxon>
    </lineage>
</organism>
<proteinExistence type="predicted"/>
<name>A0A8F8KTK6_9VIRU</name>
<gene>
    <name evidence="1" type="ORF">KOM_12_527</name>
</gene>
<accession>A0A8F8KTK6</accession>
<protein>
    <submittedName>
        <fullName evidence="1">Uncharacterized protein</fullName>
    </submittedName>
</protein>
<sequence length="259" mass="30011">MSTEDHQKQTDFPEDAKAKFSLAENLHVYYQFPIVENLMFSLLEILKADAMRPKGEPKTFNPSDHIVYMFGIILRSMPEKIPELWKKYMYALPPPLVYGALWYSDCTEGKDRLKIESKCSDKQRASLATLYLAKNKPSRWYEADSTIPGNRTDALKSNSPNMLVGCFSPDAYIQRLEEIWAHWFVTGDTKYLDVIVLMMDDVNLRKCLAVSESGNEDSISTYYDKYLNIDKKANYDLIMMMGCIMYDKNISNFVKSRLF</sequence>